<accession>A0AAQ5X1Q4</accession>
<feature type="transmembrane region" description="Helical" evidence="1">
    <location>
        <begin position="6"/>
        <end position="26"/>
    </location>
</feature>
<evidence type="ECO:0000256" key="1">
    <source>
        <dbReference type="SAM" id="Phobius"/>
    </source>
</evidence>
<keyword evidence="1" id="KW-0812">Transmembrane</keyword>
<reference evidence="2" key="2">
    <citation type="submission" date="2025-08" db="UniProtKB">
        <authorList>
            <consortium name="Ensembl"/>
        </authorList>
    </citation>
    <scope>IDENTIFICATION</scope>
</reference>
<keyword evidence="1" id="KW-1133">Transmembrane helix</keyword>
<keyword evidence="3" id="KW-1185">Reference proteome</keyword>
<dbReference type="GeneTree" id="ENSGT00940000180963"/>
<evidence type="ECO:0000313" key="2">
    <source>
        <dbReference type="Ensembl" id="ENSAOCP00000033360.1"/>
    </source>
</evidence>
<reference evidence="2 3" key="1">
    <citation type="submission" date="2022-01" db="EMBL/GenBank/DDBJ databases">
        <title>A chromosome-scale genome assembly of the false clownfish, Amphiprion ocellaris.</title>
        <authorList>
            <person name="Ryu T."/>
        </authorList>
    </citation>
    <scope>NUCLEOTIDE SEQUENCE [LARGE SCALE GENOMIC DNA]</scope>
</reference>
<evidence type="ECO:0000313" key="3">
    <source>
        <dbReference type="Proteomes" id="UP001501940"/>
    </source>
</evidence>
<dbReference type="AlphaFoldDB" id="A0AAQ5X1Q4"/>
<reference evidence="2" key="3">
    <citation type="submission" date="2025-09" db="UniProtKB">
        <authorList>
            <consortium name="Ensembl"/>
        </authorList>
    </citation>
    <scope>IDENTIFICATION</scope>
</reference>
<sequence>MLPLFLGFQALLFLFLWLICLCYLFVSLLPKQWCRRISESTLDVSPCCPVCC</sequence>
<protein>
    <submittedName>
        <fullName evidence="2">Uncharacterized protein</fullName>
    </submittedName>
</protein>
<name>A0AAQ5X1Q4_AMPOC</name>
<dbReference type="Proteomes" id="UP001501940">
    <property type="component" value="Chromosome 4"/>
</dbReference>
<keyword evidence="1" id="KW-0472">Membrane</keyword>
<organism evidence="2 3">
    <name type="scientific">Amphiprion ocellaris</name>
    <name type="common">Clown anemonefish</name>
    <dbReference type="NCBI Taxonomy" id="80972"/>
    <lineage>
        <taxon>Eukaryota</taxon>
        <taxon>Metazoa</taxon>
        <taxon>Chordata</taxon>
        <taxon>Craniata</taxon>
        <taxon>Vertebrata</taxon>
        <taxon>Euteleostomi</taxon>
        <taxon>Actinopterygii</taxon>
        <taxon>Neopterygii</taxon>
        <taxon>Teleostei</taxon>
        <taxon>Neoteleostei</taxon>
        <taxon>Acanthomorphata</taxon>
        <taxon>Ovalentaria</taxon>
        <taxon>Pomacentridae</taxon>
        <taxon>Amphiprion</taxon>
    </lineage>
</organism>
<dbReference type="Ensembl" id="ENSAOCT00000082367.1">
    <property type="protein sequence ID" value="ENSAOCP00000033360.1"/>
    <property type="gene ID" value="ENSAOCG00000029946.1"/>
</dbReference>
<proteinExistence type="predicted"/>